<sequence length="313" mass="35292">MATKAANNKESTKQTYNDLVNDIAQSIKEIIKNGGAAWKDVFNREGCAKLPVNAKGNLYSGVNVINLYMAQLKNNFKSNQWLTFKQIKALNGSVNKGEKSSRVFFFTTYDKEKIAQDDFKTGDSVIKKGDTYEVSILCPKYYAVFNLSQTSLVETENTIVFNDDLQAVIDTQNIEIITHDQGQACYNQNLDIIKMPSSKYFDNDENYKAVLLHELAHSTMHAKRLNRSVDLNCKLSYAKEELVAELSSAMLSAHFGIKTDLQHHACYIDAWLTNLTDEDFNEAVRQSTKVLNYLLGASLKAVYEEDSERTKAA</sequence>
<comment type="caution">
    <text evidence="3">The sequence shown here is derived from an EMBL/GenBank/DDBJ whole genome shotgun (WGS) entry which is preliminary data.</text>
</comment>
<dbReference type="OrthoDB" id="9792687at2"/>
<dbReference type="PIRSF" id="PIRSF037112">
    <property type="entry name" value="Antirestriction_ArdC"/>
    <property type="match status" value="1"/>
</dbReference>
<evidence type="ECO:0000313" key="3">
    <source>
        <dbReference type="EMBL" id="GGF91362.1"/>
    </source>
</evidence>
<evidence type="ECO:0000259" key="2">
    <source>
        <dbReference type="Pfam" id="PF18818"/>
    </source>
</evidence>
<evidence type="ECO:0000259" key="1">
    <source>
        <dbReference type="Pfam" id="PF08401"/>
    </source>
</evidence>
<dbReference type="InterPro" id="IPR013610">
    <property type="entry name" value="ArdC_N"/>
</dbReference>
<name>A0A8J3E856_9GAMM</name>
<dbReference type="InterPro" id="IPR041459">
    <property type="entry name" value="MPTase-PolyVal"/>
</dbReference>
<reference evidence="3" key="1">
    <citation type="journal article" date="2014" name="Int. J. Syst. Evol. Microbiol.">
        <title>Complete genome sequence of Corynebacterium casei LMG S-19264T (=DSM 44701T), isolated from a smear-ripened cheese.</title>
        <authorList>
            <consortium name="US DOE Joint Genome Institute (JGI-PGF)"/>
            <person name="Walter F."/>
            <person name="Albersmeier A."/>
            <person name="Kalinowski J."/>
            <person name="Ruckert C."/>
        </authorList>
    </citation>
    <scope>NUCLEOTIDE SEQUENCE</scope>
    <source>
        <strain evidence="3">CGMCC 1.15758</strain>
    </source>
</reference>
<dbReference type="Pfam" id="PF08401">
    <property type="entry name" value="ArdcN"/>
    <property type="match status" value="1"/>
</dbReference>
<evidence type="ECO:0008006" key="5">
    <source>
        <dbReference type="Google" id="ProtNLM"/>
    </source>
</evidence>
<feature type="domain" description="Polyvalent protein metallopeptidase" evidence="2">
    <location>
        <begin position="165"/>
        <end position="279"/>
    </location>
</feature>
<reference evidence="3" key="2">
    <citation type="submission" date="2020-09" db="EMBL/GenBank/DDBJ databases">
        <authorList>
            <person name="Sun Q."/>
            <person name="Zhou Y."/>
        </authorList>
    </citation>
    <scope>NUCLEOTIDE SEQUENCE</scope>
    <source>
        <strain evidence="3">CGMCC 1.15758</strain>
    </source>
</reference>
<feature type="domain" description="N-terminal" evidence="1">
    <location>
        <begin position="18"/>
        <end position="145"/>
    </location>
</feature>
<organism evidence="3 4">
    <name type="scientific">Cysteiniphilum litorale</name>
    <dbReference type="NCBI Taxonomy" id="2056700"/>
    <lineage>
        <taxon>Bacteria</taxon>
        <taxon>Pseudomonadati</taxon>
        <taxon>Pseudomonadota</taxon>
        <taxon>Gammaproteobacteria</taxon>
        <taxon>Thiotrichales</taxon>
        <taxon>Fastidiosibacteraceae</taxon>
        <taxon>Cysteiniphilum</taxon>
    </lineage>
</organism>
<dbReference type="InterPro" id="IPR017113">
    <property type="entry name" value="Antirestriction_ArdC"/>
</dbReference>
<gene>
    <name evidence="3" type="ORF">GCM10010995_05760</name>
</gene>
<dbReference type="AlphaFoldDB" id="A0A8J3E856"/>
<dbReference type="EMBL" id="BMJS01000004">
    <property type="protein sequence ID" value="GGF91362.1"/>
    <property type="molecule type" value="Genomic_DNA"/>
</dbReference>
<dbReference type="GO" id="GO:0003697">
    <property type="term" value="F:single-stranded DNA binding"/>
    <property type="evidence" value="ECO:0007669"/>
    <property type="project" value="InterPro"/>
</dbReference>
<evidence type="ECO:0000313" key="4">
    <source>
        <dbReference type="Proteomes" id="UP000636949"/>
    </source>
</evidence>
<dbReference type="Pfam" id="PF18818">
    <property type="entry name" value="MPTase-PolyVal"/>
    <property type="match status" value="1"/>
</dbReference>
<accession>A0A8J3E856</accession>
<protein>
    <recommendedName>
        <fullName evidence="5">Antirestriction protein ArdC</fullName>
    </recommendedName>
</protein>
<keyword evidence="4" id="KW-1185">Reference proteome</keyword>
<dbReference type="RefSeq" id="WP_117001748.1">
    <property type="nucleotide sequence ID" value="NZ_BMJS01000004.1"/>
</dbReference>
<proteinExistence type="predicted"/>
<dbReference type="Proteomes" id="UP000636949">
    <property type="component" value="Unassembled WGS sequence"/>
</dbReference>